<sequence>MLPIKTVINVFVFLTVVQAGLIDVISKRDLTTRDTADAHDVFANNGSSQSVIYTIEDETNTTYSLVFKFFTLIIGGIAVFAFVQVIMHCCHDNKNITFARIRRNQPPPCAIFMHSFNKDDPDTKYKCFEYIDVEPLHDTKDIPMMSPMSKQ</sequence>
<organism evidence="2 3">
    <name type="scientific">Aquatica leii</name>
    <dbReference type="NCBI Taxonomy" id="1421715"/>
    <lineage>
        <taxon>Eukaryota</taxon>
        <taxon>Metazoa</taxon>
        <taxon>Ecdysozoa</taxon>
        <taxon>Arthropoda</taxon>
        <taxon>Hexapoda</taxon>
        <taxon>Insecta</taxon>
        <taxon>Pterygota</taxon>
        <taxon>Neoptera</taxon>
        <taxon>Endopterygota</taxon>
        <taxon>Coleoptera</taxon>
        <taxon>Polyphaga</taxon>
        <taxon>Elateriformia</taxon>
        <taxon>Elateroidea</taxon>
        <taxon>Lampyridae</taxon>
        <taxon>Luciolinae</taxon>
        <taxon>Aquatica</taxon>
    </lineage>
</organism>
<evidence type="ECO:0000313" key="2">
    <source>
        <dbReference type="EMBL" id="KAK4877926.1"/>
    </source>
</evidence>
<accession>A0AAN7P9X9</accession>
<protein>
    <submittedName>
        <fullName evidence="2">Uncharacterized protein</fullName>
    </submittedName>
</protein>
<comment type="caution">
    <text evidence="2">The sequence shown here is derived from an EMBL/GenBank/DDBJ whole genome shotgun (WGS) entry which is preliminary data.</text>
</comment>
<keyword evidence="1" id="KW-0812">Transmembrane</keyword>
<name>A0AAN7P9X9_9COLE</name>
<keyword evidence="3" id="KW-1185">Reference proteome</keyword>
<gene>
    <name evidence="2" type="ORF">RN001_010432</name>
</gene>
<dbReference type="AlphaFoldDB" id="A0AAN7P9X9"/>
<proteinExistence type="predicted"/>
<keyword evidence="1" id="KW-0472">Membrane</keyword>
<keyword evidence="1" id="KW-1133">Transmembrane helix</keyword>
<feature type="transmembrane region" description="Helical" evidence="1">
    <location>
        <begin position="65"/>
        <end position="87"/>
    </location>
</feature>
<evidence type="ECO:0000313" key="3">
    <source>
        <dbReference type="Proteomes" id="UP001353858"/>
    </source>
</evidence>
<evidence type="ECO:0000256" key="1">
    <source>
        <dbReference type="SAM" id="Phobius"/>
    </source>
</evidence>
<dbReference type="EMBL" id="JARPUR010000004">
    <property type="protein sequence ID" value="KAK4877926.1"/>
    <property type="molecule type" value="Genomic_DNA"/>
</dbReference>
<dbReference type="Proteomes" id="UP001353858">
    <property type="component" value="Unassembled WGS sequence"/>
</dbReference>
<feature type="transmembrane region" description="Helical" evidence="1">
    <location>
        <begin position="6"/>
        <end position="25"/>
    </location>
</feature>
<reference evidence="3" key="1">
    <citation type="submission" date="2023-01" db="EMBL/GenBank/DDBJ databases">
        <title>Key to firefly adult light organ development and bioluminescence: homeobox transcription factors regulate luciferase expression and transportation to peroxisome.</title>
        <authorList>
            <person name="Fu X."/>
        </authorList>
    </citation>
    <scope>NUCLEOTIDE SEQUENCE [LARGE SCALE GENOMIC DNA]</scope>
</reference>